<dbReference type="InterPro" id="IPR036390">
    <property type="entry name" value="WH_DNA-bd_sf"/>
</dbReference>
<dbReference type="NCBIfam" id="NF033788">
    <property type="entry name" value="HTH_metalloreg"/>
    <property type="match status" value="1"/>
</dbReference>
<evidence type="ECO:0000313" key="6">
    <source>
        <dbReference type="Proteomes" id="UP000248134"/>
    </source>
</evidence>
<keyword evidence="1" id="KW-0805">Transcription regulation</keyword>
<dbReference type="Pfam" id="PF12840">
    <property type="entry name" value="HTH_20"/>
    <property type="match status" value="1"/>
</dbReference>
<evidence type="ECO:0000256" key="2">
    <source>
        <dbReference type="ARBA" id="ARBA00023125"/>
    </source>
</evidence>
<dbReference type="Proteomes" id="UP000248134">
    <property type="component" value="Unassembled WGS sequence"/>
</dbReference>
<keyword evidence="2" id="KW-0238">DNA-binding</keyword>
<dbReference type="GO" id="GO:0003677">
    <property type="term" value="F:DNA binding"/>
    <property type="evidence" value="ECO:0007669"/>
    <property type="project" value="UniProtKB-KW"/>
</dbReference>
<proteinExistence type="predicted"/>
<sequence length="118" mass="12422">METEQAILALGALAQATRLEAFRLLAAHEPSGLPAGAIADTLAVPQNTMSSHLGILALAGLITSQRRGRSIVYRADLARFQKVALFLIKDCCGGRPELCAPLIAALQPCCLPKESANV</sequence>
<dbReference type="AlphaFoldDB" id="A0A323UA43"/>
<evidence type="ECO:0000256" key="1">
    <source>
        <dbReference type="ARBA" id="ARBA00023015"/>
    </source>
</evidence>
<feature type="domain" description="HTH arsR-type" evidence="4">
    <location>
        <begin position="1"/>
        <end position="95"/>
    </location>
</feature>
<evidence type="ECO:0000313" key="5">
    <source>
        <dbReference type="EMBL" id="PZA09635.1"/>
    </source>
</evidence>
<reference evidence="5 6" key="1">
    <citation type="submission" date="2018-06" db="EMBL/GenBank/DDBJ databases">
        <title>Draft Whole-Genome Sequence of the purple photosynthetic bacterium Rhodospeudomonas palustris XCP.</title>
        <authorList>
            <person name="Rayyan A."/>
            <person name="Meyer T.E."/>
            <person name="Kyndt J.A."/>
        </authorList>
    </citation>
    <scope>NUCLEOTIDE SEQUENCE [LARGE SCALE GENOMIC DNA]</scope>
    <source>
        <strain evidence="5 6">XCP</strain>
    </source>
</reference>
<dbReference type="OrthoDB" id="9804742at2"/>
<dbReference type="GO" id="GO:0003700">
    <property type="term" value="F:DNA-binding transcription factor activity"/>
    <property type="evidence" value="ECO:0007669"/>
    <property type="project" value="InterPro"/>
</dbReference>
<organism evidence="5 6">
    <name type="scientific">Rhodopseudomonas palustris</name>
    <dbReference type="NCBI Taxonomy" id="1076"/>
    <lineage>
        <taxon>Bacteria</taxon>
        <taxon>Pseudomonadati</taxon>
        <taxon>Pseudomonadota</taxon>
        <taxon>Alphaproteobacteria</taxon>
        <taxon>Hyphomicrobiales</taxon>
        <taxon>Nitrobacteraceae</taxon>
        <taxon>Rhodopseudomonas</taxon>
    </lineage>
</organism>
<dbReference type="PRINTS" id="PR00778">
    <property type="entry name" value="HTHARSR"/>
</dbReference>
<dbReference type="InterPro" id="IPR036388">
    <property type="entry name" value="WH-like_DNA-bd_sf"/>
</dbReference>
<dbReference type="PANTHER" id="PTHR43132:SF2">
    <property type="entry name" value="ARSENICAL RESISTANCE OPERON REPRESSOR ARSR-RELATED"/>
    <property type="match status" value="1"/>
</dbReference>
<accession>A0A323UA43</accession>
<dbReference type="InterPro" id="IPR011991">
    <property type="entry name" value="ArsR-like_HTH"/>
</dbReference>
<keyword evidence="3" id="KW-0804">Transcription</keyword>
<dbReference type="SUPFAM" id="SSF46785">
    <property type="entry name" value="Winged helix' DNA-binding domain"/>
    <property type="match status" value="1"/>
</dbReference>
<gene>
    <name evidence="5" type="ORF">DNX69_23000</name>
</gene>
<dbReference type="Gene3D" id="1.10.10.10">
    <property type="entry name" value="Winged helix-like DNA-binding domain superfamily/Winged helix DNA-binding domain"/>
    <property type="match status" value="1"/>
</dbReference>
<dbReference type="PANTHER" id="PTHR43132">
    <property type="entry name" value="ARSENICAL RESISTANCE OPERON REPRESSOR ARSR-RELATED"/>
    <property type="match status" value="1"/>
</dbReference>
<dbReference type="SMART" id="SM00418">
    <property type="entry name" value="HTH_ARSR"/>
    <property type="match status" value="1"/>
</dbReference>
<name>A0A323UA43_RHOPL</name>
<evidence type="ECO:0000259" key="4">
    <source>
        <dbReference type="PROSITE" id="PS50987"/>
    </source>
</evidence>
<dbReference type="CDD" id="cd00090">
    <property type="entry name" value="HTH_ARSR"/>
    <property type="match status" value="1"/>
</dbReference>
<dbReference type="InterPro" id="IPR051011">
    <property type="entry name" value="Metal_resp_trans_reg"/>
</dbReference>
<dbReference type="PROSITE" id="PS50987">
    <property type="entry name" value="HTH_ARSR_2"/>
    <property type="match status" value="1"/>
</dbReference>
<dbReference type="RefSeq" id="WP_110788333.1">
    <property type="nucleotide sequence ID" value="NZ_QKQS01000032.1"/>
</dbReference>
<dbReference type="EMBL" id="QKQS01000032">
    <property type="protein sequence ID" value="PZA09635.1"/>
    <property type="molecule type" value="Genomic_DNA"/>
</dbReference>
<protein>
    <submittedName>
        <fullName evidence="5">Transcriptional regulator</fullName>
    </submittedName>
</protein>
<evidence type="ECO:0000256" key="3">
    <source>
        <dbReference type="ARBA" id="ARBA00023163"/>
    </source>
</evidence>
<dbReference type="InterPro" id="IPR001845">
    <property type="entry name" value="HTH_ArsR_DNA-bd_dom"/>
</dbReference>
<comment type="caution">
    <text evidence="5">The sequence shown here is derived from an EMBL/GenBank/DDBJ whole genome shotgun (WGS) entry which is preliminary data.</text>
</comment>